<gene>
    <name evidence="2" type="primary">TY3B-I_820</name>
    <name evidence="2" type="ORF">AVEN_228720_1</name>
</gene>
<reference evidence="2 3" key="1">
    <citation type="journal article" date="2019" name="Sci. Rep.">
        <title>Orb-weaving spider Araneus ventricosus genome elucidates the spidroin gene catalogue.</title>
        <authorList>
            <person name="Kono N."/>
            <person name="Nakamura H."/>
            <person name="Ohtoshi R."/>
            <person name="Moran D.A.P."/>
            <person name="Shinohara A."/>
            <person name="Yoshida Y."/>
            <person name="Fujiwara M."/>
            <person name="Mori M."/>
            <person name="Tomita M."/>
            <person name="Arakawa K."/>
        </authorList>
    </citation>
    <scope>NUCLEOTIDE SEQUENCE [LARGE SCALE GENOMIC DNA]</scope>
</reference>
<evidence type="ECO:0000313" key="3">
    <source>
        <dbReference type="Proteomes" id="UP000499080"/>
    </source>
</evidence>
<feature type="domain" description="Integrase p58-like C-terminal" evidence="1">
    <location>
        <begin position="130"/>
        <end position="148"/>
    </location>
</feature>
<comment type="caution">
    <text evidence="2">The sequence shown here is derived from an EMBL/GenBank/DDBJ whole genome shotgun (WGS) entry which is preliminary data.</text>
</comment>
<dbReference type="OrthoDB" id="6428870at2759"/>
<keyword evidence="3" id="KW-1185">Reference proteome</keyword>
<dbReference type="SUPFAM" id="SSF56672">
    <property type="entry name" value="DNA/RNA polymerases"/>
    <property type="match status" value="1"/>
</dbReference>
<dbReference type="PANTHER" id="PTHR37984">
    <property type="entry name" value="PROTEIN CBG26694"/>
    <property type="match status" value="1"/>
</dbReference>
<dbReference type="CDD" id="cd01647">
    <property type="entry name" value="RT_LTR"/>
    <property type="match status" value="1"/>
</dbReference>
<dbReference type="Pfam" id="PF22938">
    <property type="entry name" value="Integrase_p58_C"/>
    <property type="match status" value="1"/>
</dbReference>
<dbReference type="EMBL" id="BGPR01006985">
    <property type="protein sequence ID" value="GBN23351.1"/>
    <property type="molecule type" value="Genomic_DNA"/>
</dbReference>
<dbReference type="InterPro" id="IPR054465">
    <property type="entry name" value="Integrase_p58-like_C"/>
</dbReference>
<protein>
    <submittedName>
        <fullName evidence="2">Transposon Ty3-I Gag-Pol polyprotein</fullName>
    </submittedName>
</protein>
<accession>A0A4Y2M8F1</accession>
<evidence type="ECO:0000313" key="2">
    <source>
        <dbReference type="EMBL" id="GBN23351.1"/>
    </source>
</evidence>
<dbReference type="Gene3D" id="3.10.10.10">
    <property type="entry name" value="HIV Type 1 Reverse Transcriptase, subunit A, domain 1"/>
    <property type="match status" value="1"/>
</dbReference>
<organism evidence="2 3">
    <name type="scientific">Araneus ventricosus</name>
    <name type="common">Orbweaver spider</name>
    <name type="synonym">Epeira ventricosa</name>
    <dbReference type="NCBI Taxonomy" id="182803"/>
    <lineage>
        <taxon>Eukaryota</taxon>
        <taxon>Metazoa</taxon>
        <taxon>Ecdysozoa</taxon>
        <taxon>Arthropoda</taxon>
        <taxon>Chelicerata</taxon>
        <taxon>Arachnida</taxon>
        <taxon>Araneae</taxon>
        <taxon>Araneomorphae</taxon>
        <taxon>Entelegynae</taxon>
        <taxon>Araneoidea</taxon>
        <taxon>Araneidae</taxon>
        <taxon>Araneus</taxon>
    </lineage>
</organism>
<sequence length="238" mass="27342">MLSMFVDVEQRNWDTILPFVTFAYNSAKQDTTGFSPFFLVHGRDIETPLDVILPHDTENHADNYVQQLITRAEEARQLAKLHILDAQAADKRRYDERHRPVNYNVGDLVWVFTPVRKVGLSEKLLRRYFGPYRITQRLSDVTYEVQRMLNENAIQPSDSPWSSPVVLVKKKNGEWRFCVDYRRLNKITKKDVYPLPRIDDALDSLAGAKIFSMIDLKSGIFLGPLIGSSNRPNSGGCP</sequence>
<dbReference type="GO" id="GO:0003676">
    <property type="term" value="F:nucleic acid binding"/>
    <property type="evidence" value="ECO:0007669"/>
    <property type="project" value="InterPro"/>
</dbReference>
<dbReference type="InterPro" id="IPR043502">
    <property type="entry name" value="DNA/RNA_pol_sf"/>
</dbReference>
<dbReference type="PANTHER" id="PTHR37984:SF5">
    <property type="entry name" value="PROTEIN NYNRIN-LIKE"/>
    <property type="match status" value="1"/>
</dbReference>
<proteinExistence type="predicted"/>
<dbReference type="InterPro" id="IPR036397">
    <property type="entry name" value="RNaseH_sf"/>
</dbReference>
<evidence type="ECO:0000259" key="1">
    <source>
        <dbReference type="Pfam" id="PF22938"/>
    </source>
</evidence>
<dbReference type="Gene3D" id="3.30.420.10">
    <property type="entry name" value="Ribonuclease H-like superfamily/Ribonuclease H"/>
    <property type="match status" value="1"/>
</dbReference>
<dbReference type="AlphaFoldDB" id="A0A4Y2M8F1"/>
<dbReference type="Proteomes" id="UP000499080">
    <property type="component" value="Unassembled WGS sequence"/>
</dbReference>
<dbReference type="Gene3D" id="3.30.70.270">
    <property type="match status" value="1"/>
</dbReference>
<dbReference type="GO" id="GO:0071897">
    <property type="term" value="P:DNA biosynthetic process"/>
    <property type="evidence" value="ECO:0007669"/>
    <property type="project" value="UniProtKB-ARBA"/>
</dbReference>
<name>A0A4Y2M8F1_ARAVE</name>
<dbReference type="InterPro" id="IPR043128">
    <property type="entry name" value="Rev_trsase/Diguanyl_cyclase"/>
</dbReference>
<dbReference type="InterPro" id="IPR050951">
    <property type="entry name" value="Retrovirus_Pol_polyprotein"/>
</dbReference>